<evidence type="ECO:0000256" key="4">
    <source>
        <dbReference type="ARBA" id="ARBA00023242"/>
    </source>
</evidence>
<feature type="domain" description="Cyclin-dependent kinase inhibitor" evidence="7">
    <location>
        <begin position="25"/>
        <end position="72"/>
    </location>
</feature>
<dbReference type="Gene3D" id="4.10.365.10">
    <property type="entry name" value="p27"/>
    <property type="match status" value="1"/>
</dbReference>
<dbReference type="Ensembl" id="ENSPNYT00000002868.1">
    <property type="protein sequence ID" value="ENSPNYP00000002795.1"/>
    <property type="gene ID" value="ENSPNYG00000002195.1"/>
</dbReference>
<proteinExistence type="inferred from homology"/>
<feature type="compositionally biased region" description="Basic and acidic residues" evidence="6">
    <location>
        <begin position="71"/>
        <end position="90"/>
    </location>
</feature>
<evidence type="ECO:0000256" key="3">
    <source>
        <dbReference type="ARBA" id="ARBA00023013"/>
    </source>
</evidence>
<dbReference type="GO" id="GO:0004861">
    <property type="term" value="F:cyclin-dependent protein serine/threonine kinase inhibitor activity"/>
    <property type="evidence" value="ECO:0007669"/>
    <property type="project" value="InterPro"/>
</dbReference>
<dbReference type="GO" id="GO:0051726">
    <property type="term" value="P:regulation of cell cycle"/>
    <property type="evidence" value="ECO:0007669"/>
    <property type="project" value="InterPro"/>
</dbReference>
<comment type="subcellular location">
    <subcellularLocation>
        <location evidence="1">Nucleus</location>
    </subcellularLocation>
</comment>
<protein>
    <recommendedName>
        <fullName evidence="7">Cyclin-dependent kinase inhibitor domain-containing protein</fullName>
    </recommendedName>
</protein>
<name>A0A3B4EX87_9CICH</name>
<dbReference type="AlphaFoldDB" id="A0A3B4EX87"/>
<evidence type="ECO:0000256" key="5">
    <source>
        <dbReference type="ARBA" id="ARBA00023306"/>
    </source>
</evidence>
<keyword evidence="3" id="KW-0649">Protein kinase inhibitor</keyword>
<dbReference type="InterPro" id="IPR044898">
    <property type="entry name" value="CDI_dom_sf"/>
</dbReference>
<sequence length="183" mass="21131">MRFHCQINPQLISSPTRHRESVCRSLFGPVDHSQLRQDLKLKVKEIIEQDRRRWNFNFECETPLPGRFQWEEAARPKDAAHRSGGDRPSDGEDGAGTDQENCSNITNKRKSPTEEMLHRLSKPAATFVCWLIDKCNAKILTNLALRFSDYFAKRMRTTTRAKSIPNHFHVGSNEAALRKTLRL</sequence>
<evidence type="ECO:0000256" key="6">
    <source>
        <dbReference type="SAM" id="MobiDB-lite"/>
    </source>
</evidence>
<dbReference type="Pfam" id="PF02234">
    <property type="entry name" value="CDI"/>
    <property type="match status" value="1"/>
</dbReference>
<evidence type="ECO:0000256" key="2">
    <source>
        <dbReference type="ARBA" id="ARBA00006726"/>
    </source>
</evidence>
<dbReference type="GeneTree" id="ENSGT00940000167611"/>
<reference evidence="8" key="1">
    <citation type="submission" date="2023-09" db="UniProtKB">
        <authorList>
            <consortium name="Ensembl"/>
        </authorList>
    </citation>
    <scope>IDENTIFICATION</scope>
</reference>
<comment type="similarity">
    <text evidence="2">Belongs to the CDI family.</text>
</comment>
<dbReference type="PANTHER" id="PTHR10265">
    <property type="entry name" value="CYCLIN-DEPENDENT KINASE INHIBITOR 1"/>
    <property type="match status" value="1"/>
</dbReference>
<keyword evidence="5" id="KW-0131">Cell cycle</keyword>
<accession>A0A3B4EX87</accession>
<evidence type="ECO:0000256" key="1">
    <source>
        <dbReference type="ARBA" id="ARBA00004123"/>
    </source>
</evidence>
<organism evidence="8">
    <name type="scientific">Pundamilia nyererei</name>
    <dbReference type="NCBI Taxonomy" id="303518"/>
    <lineage>
        <taxon>Eukaryota</taxon>
        <taxon>Metazoa</taxon>
        <taxon>Chordata</taxon>
        <taxon>Craniata</taxon>
        <taxon>Vertebrata</taxon>
        <taxon>Euteleostomi</taxon>
        <taxon>Actinopterygii</taxon>
        <taxon>Neopterygii</taxon>
        <taxon>Teleostei</taxon>
        <taxon>Neoteleostei</taxon>
        <taxon>Acanthomorphata</taxon>
        <taxon>Ovalentaria</taxon>
        <taxon>Cichlomorphae</taxon>
        <taxon>Cichliformes</taxon>
        <taxon>Cichlidae</taxon>
        <taxon>African cichlids</taxon>
        <taxon>Pseudocrenilabrinae</taxon>
        <taxon>Haplochromini</taxon>
        <taxon>Pundamilia</taxon>
    </lineage>
</organism>
<evidence type="ECO:0000313" key="8">
    <source>
        <dbReference type="Ensembl" id="ENSPNYP00000002795.1"/>
    </source>
</evidence>
<dbReference type="GO" id="GO:0005634">
    <property type="term" value="C:nucleus"/>
    <property type="evidence" value="ECO:0007669"/>
    <property type="project" value="UniProtKB-SubCell"/>
</dbReference>
<evidence type="ECO:0000259" key="7">
    <source>
        <dbReference type="Pfam" id="PF02234"/>
    </source>
</evidence>
<dbReference type="STRING" id="303518.ENSPNYP00000002795"/>
<feature type="region of interest" description="Disordered" evidence="6">
    <location>
        <begin position="71"/>
        <end position="115"/>
    </location>
</feature>
<keyword evidence="4" id="KW-0539">Nucleus</keyword>
<dbReference type="InterPro" id="IPR003175">
    <property type="entry name" value="CDI_dom"/>
</dbReference>
<dbReference type="PANTHER" id="PTHR10265:SF45">
    <property type="entry name" value="DACAPO"/>
    <property type="match status" value="1"/>
</dbReference>